<gene>
    <name evidence="3" type="ORF">PR001_g16970</name>
    <name evidence="2" type="ORF">PR002_g17148</name>
    <name evidence="4" type="ORF">PR003_g17659</name>
</gene>
<evidence type="ECO:0000313" key="2">
    <source>
        <dbReference type="EMBL" id="KAE9004125.1"/>
    </source>
</evidence>
<keyword evidence="1" id="KW-0732">Signal</keyword>
<name>A0A6A4EKT4_9STRA</name>
<feature type="chain" id="PRO_5036381301" description="Secreted protein" evidence="1">
    <location>
        <begin position="19"/>
        <end position="66"/>
    </location>
</feature>
<dbReference type="EMBL" id="QXFV01001376">
    <property type="protein sequence ID" value="KAE9007425.1"/>
    <property type="molecule type" value="Genomic_DNA"/>
</dbReference>
<evidence type="ECO:0000256" key="1">
    <source>
        <dbReference type="SAM" id="SignalP"/>
    </source>
</evidence>
<evidence type="ECO:0000313" key="7">
    <source>
        <dbReference type="Proteomes" id="UP000435112"/>
    </source>
</evidence>
<reference evidence="4 6" key="1">
    <citation type="submission" date="2018-08" db="EMBL/GenBank/DDBJ databases">
        <title>Genomic investigation of the strawberry pathogen Phytophthora fragariae indicates pathogenicity is determined by transcriptional variation in three key races.</title>
        <authorList>
            <person name="Adams T.M."/>
            <person name="Armitage A.D."/>
            <person name="Sobczyk M.K."/>
            <person name="Bates H.J."/>
            <person name="Dunwell J.M."/>
            <person name="Nellist C.F."/>
            <person name="Harrison R.J."/>
        </authorList>
    </citation>
    <scope>NUCLEOTIDE SEQUENCE [LARGE SCALE GENOMIC DNA]</scope>
    <source>
        <strain evidence="3 5">SCRP249</strain>
        <strain evidence="2 7">SCRP324</strain>
        <strain evidence="4 6">SCRP333</strain>
    </source>
</reference>
<proteinExistence type="predicted"/>
<dbReference type="Proteomes" id="UP000429607">
    <property type="component" value="Unassembled WGS sequence"/>
</dbReference>
<comment type="caution">
    <text evidence="4">The sequence shown here is derived from an EMBL/GenBank/DDBJ whole genome shotgun (WGS) entry which is preliminary data.</text>
</comment>
<accession>A0A6A4EKT4</accession>
<dbReference type="AlphaFoldDB" id="A0A6A4EKT4"/>
<sequence length="66" mass="7493">MCLRGTLTWRCWIQGVAAFNCAISRSGSCHQQLNAEVQLQALSNTNCGRVRLWAHEKPFPDSTWQD</sequence>
<evidence type="ECO:0008006" key="8">
    <source>
        <dbReference type="Google" id="ProtNLM"/>
    </source>
</evidence>
<protein>
    <recommendedName>
        <fullName evidence="8">Secreted protein</fullName>
    </recommendedName>
</protein>
<dbReference type="EMBL" id="QXFT01001364">
    <property type="protein sequence ID" value="KAE9320655.1"/>
    <property type="molecule type" value="Genomic_DNA"/>
</dbReference>
<organism evidence="4 6">
    <name type="scientific">Phytophthora rubi</name>
    <dbReference type="NCBI Taxonomy" id="129364"/>
    <lineage>
        <taxon>Eukaryota</taxon>
        <taxon>Sar</taxon>
        <taxon>Stramenopiles</taxon>
        <taxon>Oomycota</taxon>
        <taxon>Peronosporomycetes</taxon>
        <taxon>Peronosporales</taxon>
        <taxon>Peronosporaceae</taxon>
        <taxon>Phytophthora</taxon>
    </lineage>
</organism>
<keyword evidence="6" id="KW-1185">Reference proteome</keyword>
<dbReference type="Proteomes" id="UP000435112">
    <property type="component" value="Unassembled WGS sequence"/>
</dbReference>
<evidence type="ECO:0000313" key="6">
    <source>
        <dbReference type="Proteomes" id="UP000434957"/>
    </source>
</evidence>
<dbReference type="EMBL" id="QXFU01001358">
    <property type="protein sequence ID" value="KAE9004125.1"/>
    <property type="molecule type" value="Genomic_DNA"/>
</dbReference>
<evidence type="ECO:0000313" key="3">
    <source>
        <dbReference type="EMBL" id="KAE9007425.1"/>
    </source>
</evidence>
<feature type="signal peptide" evidence="1">
    <location>
        <begin position="1"/>
        <end position="18"/>
    </location>
</feature>
<evidence type="ECO:0000313" key="5">
    <source>
        <dbReference type="Proteomes" id="UP000429607"/>
    </source>
</evidence>
<dbReference type="Proteomes" id="UP000434957">
    <property type="component" value="Unassembled WGS sequence"/>
</dbReference>
<evidence type="ECO:0000313" key="4">
    <source>
        <dbReference type="EMBL" id="KAE9320655.1"/>
    </source>
</evidence>